<accession>A0A2W4RMY8</accession>
<gene>
    <name evidence="8" type="primary">hflK</name>
    <name evidence="8" type="ORF">DM484_01670</name>
</gene>
<evidence type="ECO:0000256" key="6">
    <source>
        <dbReference type="RuleBase" id="RU364113"/>
    </source>
</evidence>
<keyword evidence="8" id="KW-0645">Protease</keyword>
<evidence type="ECO:0000256" key="2">
    <source>
        <dbReference type="ARBA" id="ARBA00006971"/>
    </source>
</evidence>
<dbReference type="PANTHER" id="PTHR43327:SF2">
    <property type="entry name" value="MODULATOR OF FTSH PROTEASE HFLK"/>
    <property type="match status" value="1"/>
</dbReference>
<comment type="similarity">
    <text evidence="2 6">Belongs to the band 7/mec-2 family. HflK subfamily.</text>
</comment>
<sequence length="334" mass="37230">MNSEKSPWDVLPDSPKISPIPVIIGFLALLSAWTSYYTIPAESEGVLLRFGRYIDKVPPGLHFKLPLGIDSVIAIPTQRQQKLEFGFATPGNTNADQANQEPGIEKSMVTGDLNSALVEWIVQYRITDPKNYLFDVRDPGQTLRDISESVMREVIGDRTVDEIITIGRQEIEETVLIRLSALAKRYQLGVTINQVQLKNVNPPVPVQPSFNEVNRAQQDRENLINLANGEYNKAVPRARGEADQKVRAAEGYRFKRVNEADGDASAFSAVLEQYIKAAEVTRARIYLETLGKVLPNAKQTIIVDDTIQQILPMLPLPAQMAQTPASQQPVEEQK</sequence>
<dbReference type="Gene3D" id="3.30.479.30">
    <property type="entry name" value="Band 7 domain"/>
    <property type="match status" value="1"/>
</dbReference>
<keyword evidence="4" id="KW-1133">Transmembrane helix</keyword>
<keyword evidence="5" id="KW-0472">Membrane</keyword>
<comment type="function">
    <text evidence="6">HflC and HflK could encode or regulate a protease.</text>
</comment>
<dbReference type="InterPro" id="IPR036013">
    <property type="entry name" value="Band_7/SPFH_dom_sf"/>
</dbReference>
<keyword evidence="3" id="KW-0812">Transmembrane</keyword>
<comment type="caution">
    <text evidence="8">The sequence shown here is derived from an EMBL/GenBank/DDBJ whole genome shotgun (WGS) entry which is preliminary data.</text>
</comment>
<evidence type="ECO:0000256" key="5">
    <source>
        <dbReference type="ARBA" id="ARBA00023136"/>
    </source>
</evidence>
<dbReference type="InterPro" id="IPR010201">
    <property type="entry name" value="HflK"/>
</dbReference>
<dbReference type="InterPro" id="IPR001107">
    <property type="entry name" value="Band_7"/>
</dbReference>
<reference evidence="8 9" key="1">
    <citation type="journal article" date="2018" name="Aquat. Microb. Ecol.">
        <title>Gammaproteobacterial methanotrophs dominate.</title>
        <authorList>
            <person name="Rissanen A.J."/>
            <person name="Saarenheimo J."/>
            <person name="Tiirola M."/>
            <person name="Peura S."/>
            <person name="Aalto S.L."/>
            <person name="Karvinen A."/>
            <person name="Nykanen H."/>
        </authorList>
    </citation>
    <scope>NUCLEOTIDE SEQUENCE [LARGE SCALE GENOMIC DNA]</scope>
    <source>
        <strain evidence="8">AMbin10</strain>
    </source>
</reference>
<evidence type="ECO:0000256" key="4">
    <source>
        <dbReference type="ARBA" id="ARBA00022989"/>
    </source>
</evidence>
<dbReference type="CDD" id="cd03404">
    <property type="entry name" value="SPFH_HflK"/>
    <property type="match status" value="1"/>
</dbReference>
<dbReference type="Pfam" id="PF01145">
    <property type="entry name" value="Band_7"/>
    <property type="match status" value="1"/>
</dbReference>
<dbReference type="Proteomes" id="UP000249396">
    <property type="component" value="Unassembled WGS sequence"/>
</dbReference>
<dbReference type="GO" id="GO:0008233">
    <property type="term" value="F:peptidase activity"/>
    <property type="evidence" value="ECO:0007669"/>
    <property type="project" value="UniProtKB-KW"/>
</dbReference>
<dbReference type="SMART" id="SM00244">
    <property type="entry name" value="PHB"/>
    <property type="match status" value="1"/>
</dbReference>
<organism evidence="8 9">
    <name type="scientific">Candidatus Methylumidiphilus alinenensis</name>
    <dbReference type="NCBI Taxonomy" id="2202197"/>
    <lineage>
        <taxon>Bacteria</taxon>
        <taxon>Pseudomonadati</taxon>
        <taxon>Pseudomonadota</taxon>
        <taxon>Gammaproteobacteria</taxon>
        <taxon>Methylococcales</taxon>
        <taxon>Candidatus Methylumidiphilus</taxon>
    </lineage>
</organism>
<keyword evidence="8" id="KW-0378">Hydrolase</keyword>
<evidence type="ECO:0000256" key="3">
    <source>
        <dbReference type="ARBA" id="ARBA00022692"/>
    </source>
</evidence>
<evidence type="ECO:0000313" key="8">
    <source>
        <dbReference type="EMBL" id="PZN85265.1"/>
    </source>
</evidence>
<evidence type="ECO:0000313" key="9">
    <source>
        <dbReference type="Proteomes" id="UP000249396"/>
    </source>
</evidence>
<comment type="subcellular location">
    <subcellularLocation>
        <location evidence="1">Membrane</location>
        <topology evidence="1">Single-pass membrane protein</topology>
    </subcellularLocation>
</comment>
<dbReference type="GO" id="GO:0016020">
    <property type="term" value="C:membrane"/>
    <property type="evidence" value="ECO:0007669"/>
    <property type="project" value="UniProtKB-SubCell"/>
</dbReference>
<dbReference type="SUPFAM" id="SSF117892">
    <property type="entry name" value="Band 7/SPFH domain"/>
    <property type="match status" value="1"/>
</dbReference>
<dbReference type="InterPro" id="IPR050710">
    <property type="entry name" value="Band7/mec-2_domain"/>
</dbReference>
<protein>
    <recommendedName>
        <fullName evidence="6">Protein HflK</fullName>
    </recommendedName>
</protein>
<comment type="subunit">
    <text evidence="6">HflC and HflK may interact to form a multimeric complex.</text>
</comment>
<proteinExistence type="inferred from homology"/>
<evidence type="ECO:0000259" key="7">
    <source>
        <dbReference type="SMART" id="SM00244"/>
    </source>
</evidence>
<feature type="domain" description="Band 7" evidence="7">
    <location>
        <begin position="34"/>
        <end position="214"/>
    </location>
</feature>
<dbReference type="GO" id="GO:0006508">
    <property type="term" value="P:proteolysis"/>
    <property type="evidence" value="ECO:0007669"/>
    <property type="project" value="UniProtKB-KW"/>
</dbReference>
<dbReference type="PANTHER" id="PTHR43327">
    <property type="entry name" value="STOMATIN-LIKE PROTEIN 2, MITOCHONDRIAL"/>
    <property type="match status" value="1"/>
</dbReference>
<dbReference type="AlphaFoldDB" id="A0A2W4RMY8"/>
<dbReference type="NCBIfam" id="TIGR01933">
    <property type="entry name" value="hflK"/>
    <property type="match status" value="1"/>
</dbReference>
<evidence type="ECO:0000256" key="1">
    <source>
        <dbReference type="ARBA" id="ARBA00004167"/>
    </source>
</evidence>
<dbReference type="EMBL" id="QJPH01000128">
    <property type="protein sequence ID" value="PZN85265.1"/>
    <property type="molecule type" value="Genomic_DNA"/>
</dbReference>
<name>A0A2W4RMY8_9GAMM</name>